<dbReference type="GO" id="GO:0006915">
    <property type="term" value="P:apoptotic process"/>
    <property type="evidence" value="ECO:0007669"/>
    <property type="project" value="UniProtKB-KW"/>
</dbReference>
<protein>
    <submittedName>
        <fullName evidence="5">BCL2 like 12</fullName>
    </submittedName>
</protein>
<reference evidence="5" key="1">
    <citation type="submission" date="2024-06" db="UniProtKB">
        <authorList>
            <consortium name="Ensembl"/>
        </authorList>
    </citation>
    <scope>IDENTIFICATION</scope>
</reference>
<dbReference type="PANTHER" id="PTHR14965">
    <property type="entry name" value="SI:CH73-248E21.1"/>
    <property type="match status" value="1"/>
</dbReference>
<evidence type="ECO:0000313" key="5">
    <source>
        <dbReference type="Ensembl" id="ENSMPUP00000002434.1"/>
    </source>
</evidence>
<dbReference type="eggNOG" id="ENOG502RYM6">
    <property type="taxonomic scope" value="Eukaryota"/>
</dbReference>
<name>M3XTN4_MUSPF</name>
<feature type="compositionally biased region" description="Pro residues" evidence="4">
    <location>
        <begin position="255"/>
        <end position="273"/>
    </location>
</feature>
<evidence type="ECO:0000256" key="1">
    <source>
        <dbReference type="ARBA" id="ARBA00009458"/>
    </source>
</evidence>
<dbReference type="GO" id="GO:0005634">
    <property type="term" value="C:nucleus"/>
    <property type="evidence" value="ECO:0007669"/>
    <property type="project" value="Ensembl"/>
</dbReference>
<dbReference type="Ensembl" id="ENSMPUT00000002484.1">
    <property type="protein sequence ID" value="ENSMPUP00000002434.1"/>
    <property type="gene ID" value="ENSMPUG00000002461.1"/>
</dbReference>
<organism evidence="5">
    <name type="scientific">Mustela putorius furo</name>
    <name type="common">European domestic ferret</name>
    <name type="synonym">Mustela furo</name>
    <dbReference type="NCBI Taxonomy" id="9669"/>
    <lineage>
        <taxon>Eukaryota</taxon>
        <taxon>Metazoa</taxon>
        <taxon>Chordata</taxon>
        <taxon>Craniata</taxon>
        <taxon>Vertebrata</taxon>
        <taxon>Euteleostomi</taxon>
        <taxon>Mammalia</taxon>
        <taxon>Eutheria</taxon>
        <taxon>Laurasiatheria</taxon>
        <taxon>Carnivora</taxon>
        <taxon>Caniformia</taxon>
        <taxon>Musteloidea</taxon>
        <taxon>Mustelidae</taxon>
        <taxon>Mustelinae</taxon>
        <taxon>Mustela</taxon>
    </lineage>
</organism>
<dbReference type="GO" id="GO:2000773">
    <property type="term" value="P:negative regulation of cellular senescence"/>
    <property type="evidence" value="ECO:0007669"/>
    <property type="project" value="Ensembl"/>
</dbReference>
<accession>M3XTN4</accession>
<evidence type="ECO:0000256" key="4">
    <source>
        <dbReference type="SAM" id="MobiDB-lite"/>
    </source>
</evidence>
<evidence type="ECO:0000256" key="3">
    <source>
        <dbReference type="ARBA" id="ARBA00022703"/>
    </source>
</evidence>
<dbReference type="GO" id="GO:1902166">
    <property type="term" value="P:negative regulation of intrinsic apoptotic signaling pathway in response to DNA damage by p53 class mediator"/>
    <property type="evidence" value="ECO:0007669"/>
    <property type="project" value="Ensembl"/>
</dbReference>
<evidence type="ECO:0000256" key="2">
    <source>
        <dbReference type="ARBA" id="ARBA00022553"/>
    </source>
</evidence>
<keyword evidence="2" id="KW-0597">Phosphoprotein</keyword>
<dbReference type="GO" id="GO:2001236">
    <property type="term" value="P:regulation of extrinsic apoptotic signaling pathway"/>
    <property type="evidence" value="ECO:0007669"/>
    <property type="project" value="TreeGrafter"/>
</dbReference>
<dbReference type="GO" id="GO:0002039">
    <property type="term" value="F:p53 binding"/>
    <property type="evidence" value="ECO:0007669"/>
    <property type="project" value="Ensembl"/>
</dbReference>
<dbReference type="OMA" id="FCSREDR"/>
<dbReference type="InParanoid" id="M3XTN4"/>
<dbReference type="EMBL" id="AEYP01068225">
    <property type="status" value="NOT_ANNOTATED_CDS"/>
    <property type="molecule type" value="Genomic_DNA"/>
</dbReference>
<gene>
    <name evidence="5" type="primary">BCL2L12</name>
</gene>
<dbReference type="GO" id="GO:0045944">
    <property type="term" value="P:positive regulation of transcription by RNA polymerase II"/>
    <property type="evidence" value="ECO:0007669"/>
    <property type="project" value="Ensembl"/>
</dbReference>
<dbReference type="HOGENOM" id="CLU_077306_0_0_1"/>
<dbReference type="STRING" id="9669.ENSMPUP00000002434"/>
<dbReference type="AlphaFoldDB" id="M3XTN4"/>
<dbReference type="GeneTree" id="ENSGT00940000154318"/>
<comment type="similarity">
    <text evidence="1">Belongs to the Bcl-2 family.</text>
</comment>
<feature type="region of interest" description="Disordered" evidence="4">
    <location>
        <begin position="250"/>
        <end position="273"/>
    </location>
</feature>
<dbReference type="SUPFAM" id="SSF56854">
    <property type="entry name" value="Bcl-2 inhibitors of programmed cell death"/>
    <property type="match status" value="1"/>
</dbReference>
<keyword evidence="3" id="KW-0053">Apoptosis</keyword>
<proteinExistence type="inferred from homology"/>
<sequence>LTLQLGLPPLVYPNLAFWPTACWERHMQIRWAPALPLFYNRACQPCPVRRRGKVELREVYARSVKEEWAAAPAPGAPMAGSEELGLREDTVRVLAAFFRRGEAAGSPISIPPRSPAQEEPTDFLSRLRRCLPCPLGRGAVPPESPRPCSLPLRPCYVSEPGPATPDFYALVAQRLEQLVQEQLRSPPSPELQGAPPTEKEALLRKLVALLEEEAEVINQKLASDPALRGKLARLSAGSFARLVELFSNREDSPLPSHPRPNLPCPGPPPPSPEPLARLALAMELSRRVARLGGTLAGLSVEHVHSFGPWIQAHGGWEGILAISPVDLNLPLD</sequence>
<dbReference type="PANTHER" id="PTHR14965:SF2">
    <property type="entry name" value="BCL-2-LIKE PROTEIN 12"/>
    <property type="match status" value="1"/>
</dbReference>
<dbReference type="InterPro" id="IPR036834">
    <property type="entry name" value="Bcl-2-like_sf"/>
</dbReference>